<feature type="chain" id="PRO_5047399690" description="Type IX secretion system protein PorV domain-containing protein" evidence="1">
    <location>
        <begin position="21"/>
        <end position="360"/>
    </location>
</feature>
<dbReference type="InterPro" id="IPR045741">
    <property type="entry name" value="PorV"/>
</dbReference>
<keyword evidence="4" id="KW-1185">Reference proteome</keyword>
<dbReference type="Proteomes" id="UP000600214">
    <property type="component" value="Unassembled WGS sequence"/>
</dbReference>
<accession>A0ABQ1YTZ6</accession>
<reference evidence="4" key="1">
    <citation type="journal article" date="2019" name="Int. J. Syst. Evol. Microbiol.">
        <title>The Global Catalogue of Microorganisms (GCM) 10K type strain sequencing project: providing services to taxonomists for standard genome sequencing and annotation.</title>
        <authorList>
            <consortium name="The Broad Institute Genomics Platform"/>
            <consortium name="The Broad Institute Genome Sequencing Center for Infectious Disease"/>
            <person name="Wu L."/>
            <person name="Ma J."/>
        </authorList>
    </citation>
    <scope>NUCLEOTIDE SEQUENCE [LARGE SCALE GENOMIC DNA]</scope>
    <source>
        <strain evidence="4">CGMCC 1.15288</strain>
    </source>
</reference>
<dbReference type="NCBIfam" id="NF033710">
    <property type="entry name" value="T9SS_OM_PorV"/>
    <property type="match status" value="1"/>
</dbReference>
<evidence type="ECO:0000259" key="2">
    <source>
        <dbReference type="Pfam" id="PF19572"/>
    </source>
</evidence>
<keyword evidence="1" id="KW-0732">Signal</keyword>
<evidence type="ECO:0000313" key="4">
    <source>
        <dbReference type="Proteomes" id="UP000600214"/>
    </source>
</evidence>
<comment type="caution">
    <text evidence="3">The sequence shown here is derived from an EMBL/GenBank/DDBJ whole genome shotgun (WGS) entry which is preliminary data.</text>
</comment>
<protein>
    <recommendedName>
        <fullName evidence="2">Type IX secretion system protein PorV domain-containing protein</fullName>
    </recommendedName>
</protein>
<evidence type="ECO:0000256" key="1">
    <source>
        <dbReference type="SAM" id="SignalP"/>
    </source>
</evidence>
<name>A0ABQ1YTZ6_9BACT</name>
<feature type="signal peptide" evidence="1">
    <location>
        <begin position="1"/>
        <end position="20"/>
    </location>
</feature>
<evidence type="ECO:0000313" key="3">
    <source>
        <dbReference type="EMBL" id="GGH36472.1"/>
    </source>
</evidence>
<organism evidence="3 4">
    <name type="scientific">Dyadobacter endophyticus</name>
    <dbReference type="NCBI Taxonomy" id="1749036"/>
    <lineage>
        <taxon>Bacteria</taxon>
        <taxon>Pseudomonadati</taxon>
        <taxon>Bacteroidota</taxon>
        <taxon>Cytophagia</taxon>
        <taxon>Cytophagales</taxon>
        <taxon>Spirosomataceae</taxon>
        <taxon>Dyadobacter</taxon>
    </lineage>
</organism>
<dbReference type="NCBIfam" id="NF033709">
    <property type="entry name" value="PorV_fam"/>
    <property type="match status" value="1"/>
</dbReference>
<proteinExistence type="predicted"/>
<gene>
    <name evidence="3" type="primary">porV</name>
    <name evidence="3" type="ORF">GCM10007423_28800</name>
</gene>
<dbReference type="InterPro" id="IPR047799">
    <property type="entry name" value="T9SS_OM_PorV"/>
</dbReference>
<sequence length="360" mass="37860">MKANLLTLACLSCTMTNVLAQTSYRIAETAADFLTIAPDARAGGMGYAGTATSGDANSAFWNVGKLADAPGSFGVSATYSPWLSSLINGAWLGYAAGYKKLNNGQVVGASVQYFSDPAIVSAPSLSAGGDIAFSGSYAKQLGSHFSAGMTLKYVSSDIGSSVVQGNVLKPARAVAGDIGVYYKSLSSDAEGNENMVWTVGAALTNIGPKMDYGSGYEYFLPTTLRLGGGLSYTANGQHKLNVTAEAGKLLVPTPVPGSNVNQKPYLEGILQSFSDAPGGFKEEMQEIVVAMGAEYWYKNVFALRGGYHAENKVKGNRKFFTTGAGVRILKHYSLDFAYLIPTDSGSPLKNMYKVSASVNF</sequence>
<dbReference type="Gene3D" id="2.40.160.60">
    <property type="entry name" value="Outer membrane protein transport protein (OMPP1/FadL/TodX)"/>
    <property type="match status" value="1"/>
</dbReference>
<dbReference type="EMBL" id="BMIA01000002">
    <property type="protein sequence ID" value="GGH36472.1"/>
    <property type="molecule type" value="Genomic_DNA"/>
</dbReference>
<dbReference type="RefSeq" id="WP_188933203.1">
    <property type="nucleotide sequence ID" value="NZ_BMIA01000002.1"/>
</dbReference>
<feature type="domain" description="Type IX secretion system protein PorV" evidence="2">
    <location>
        <begin position="23"/>
        <end position="254"/>
    </location>
</feature>
<dbReference type="Pfam" id="PF19572">
    <property type="entry name" value="PorV"/>
    <property type="match status" value="1"/>
</dbReference>